<dbReference type="EMBL" id="JAKZEL010000024">
    <property type="protein sequence ID" value="KAI4530791.1"/>
    <property type="molecule type" value="Genomic_DNA"/>
</dbReference>
<keyword evidence="1" id="KW-0812">Transmembrane</keyword>
<evidence type="ECO:0000313" key="3">
    <source>
        <dbReference type="Proteomes" id="UP001214576"/>
    </source>
</evidence>
<feature type="transmembrane region" description="Helical" evidence="1">
    <location>
        <begin position="102"/>
        <end position="120"/>
    </location>
</feature>
<evidence type="ECO:0000256" key="1">
    <source>
        <dbReference type="SAM" id="Phobius"/>
    </source>
</evidence>
<keyword evidence="3" id="KW-1185">Reference proteome</keyword>
<reference evidence="2" key="1">
    <citation type="submission" date="2022-03" db="EMBL/GenBank/DDBJ databases">
        <title>Genomic analyses of argali, domestic sheep and their hybrids provide insights into chromosomal evolution, heterosis and genetic basis of agronomic traits.</title>
        <authorList>
            <person name="Li M."/>
        </authorList>
    </citation>
    <scope>NUCLEOTIDE SEQUENCE</scope>
    <source>
        <strain evidence="2">CAU-MHL-2022a</strain>
        <tissue evidence="2">Skin</tissue>
    </source>
</reference>
<sequence length="268" mass="29598">MVNAVQTWVLAALCMLKDFDILGGKTFALLFVPAASNILPEVVWAKHKYINGLMLLSQYKSIITSEKMPRIKQETRLSSEYVGQSTLAFLYRQCYSLQPLQFGSLFVIIAGTTMSVWYAVENSSSGRNWMSLKIWSLDKHHMLLAFSQNGWQPLSGPGAKKLDRGCNLPSAVRLAAEHSTAAGAQAAAGGASTVGSLPVWMEQLSSLSADKTARKGSKLHAQAAHVYPKVQALLSFVSYACKSGLHEYDFWNDVLLYSTFFLVFFLKK</sequence>
<gene>
    <name evidence="2" type="ORF">MG293_018649</name>
</gene>
<protein>
    <submittedName>
        <fullName evidence="2">Uncharacterized protein</fullName>
    </submittedName>
</protein>
<dbReference type="AlphaFoldDB" id="A0AAD4TQB9"/>
<comment type="caution">
    <text evidence="2">The sequence shown here is derived from an EMBL/GenBank/DDBJ whole genome shotgun (WGS) entry which is preliminary data.</text>
</comment>
<proteinExistence type="predicted"/>
<organism evidence="2 3">
    <name type="scientific">Ovis ammon polii</name>
    <dbReference type="NCBI Taxonomy" id="230172"/>
    <lineage>
        <taxon>Eukaryota</taxon>
        <taxon>Metazoa</taxon>
        <taxon>Chordata</taxon>
        <taxon>Craniata</taxon>
        <taxon>Vertebrata</taxon>
        <taxon>Euteleostomi</taxon>
        <taxon>Mammalia</taxon>
        <taxon>Eutheria</taxon>
        <taxon>Laurasiatheria</taxon>
        <taxon>Artiodactyla</taxon>
        <taxon>Ruminantia</taxon>
        <taxon>Pecora</taxon>
        <taxon>Bovidae</taxon>
        <taxon>Caprinae</taxon>
        <taxon>Ovis</taxon>
    </lineage>
</organism>
<keyword evidence="1" id="KW-0472">Membrane</keyword>
<dbReference type="Proteomes" id="UP001214576">
    <property type="component" value="Unassembled WGS sequence"/>
</dbReference>
<name>A0AAD4TQB9_OVIAM</name>
<keyword evidence="1" id="KW-1133">Transmembrane helix</keyword>
<accession>A0AAD4TQB9</accession>
<evidence type="ECO:0000313" key="2">
    <source>
        <dbReference type="EMBL" id="KAI4530791.1"/>
    </source>
</evidence>